<evidence type="ECO:0000256" key="2">
    <source>
        <dbReference type="ARBA" id="ARBA00008226"/>
    </source>
</evidence>
<dbReference type="EMBL" id="JAANIT010000673">
    <property type="protein sequence ID" value="KAG1545416.1"/>
    <property type="molecule type" value="Genomic_DNA"/>
</dbReference>
<keyword evidence="8" id="KW-0067">ATP-binding</keyword>
<gene>
    <name evidence="14" type="ORF">G6F51_005478</name>
</gene>
<dbReference type="InterPro" id="IPR050062">
    <property type="entry name" value="Pro-tRNA_synthetase"/>
</dbReference>
<dbReference type="InterPro" id="IPR033730">
    <property type="entry name" value="ProRS_core_prok"/>
</dbReference>
<evidence type="ECO:0000313" key="14">
    <source>
        <dbReference type="EMBL" id="KAG1545416.1"/>
    </source>
</evidence>
<dbReference type="Gene3D" id="3.40.50.800">
    <property type="entry name" value="Anticodon-binding domain"/>
    <property type="match status" value="1"/>
</dbReference>
<evidence type="ECO:0000256" key="11">
    <source>
        <dbReference type="ARBA" id="ARBA00029731"/>
    </source>
</evidence>
<evidence type="ECO:0000313" key="15">
    <source>
        <dbReference type="Proteomes" id="UP000717996"/>
    </source>
</evidence>
<dbReference type="SUPFAM" id="SSF55681">
    <property type="entry name" value="Class II aaRS and biotin synthetases"/>
    <property type="match status" value="1"/>
</dbReference>
<comment type="similarity">
    <text evidence="2">Belongs to the class-II aminoacyl-tRNA synthetase family.</text>
</comment>
<evidence type="ECO:0000256" key="1">
    <source>
        <dbReference type="ARBA" id="ARBA00004496"/>
    </source>
</evidence>
<dbReference type="GO" id="GO:0005524">
    <property type="term" value="F:ATP binding"/>
    <property type="evidence" value="ECO:0007669"/>
    <property type="project" value="UniProtKB-KW"/>
</dbReference>
<accession>A0A9P6YDS2</accession>
<dbReference type="PANTHER" id="PTHR42753">
    <property type="entry name" value="MITOCHONDRIAL RIBOSOME PROTEIN L39/PROLYL-TRNA LIGASE FAMILY MEMBER"/>
    <property type="match status" value="1"/>
</dbReference>
<dbReference type="AlphaFoldDB" id="A0A9P6YDS2"/>
<evidence type="ECO:0000256" key="6">
    <source>
        <dbReference type="ARBA" id="ARBA00022598"/>
    </source>
</evidence>
<evidence type="ECO:0000256" key="7">
    <source>
        <dbReference type="ARBA" id="ARBA00022741"/>
    </source>
</evidence>
<dbReference type="NCBIfam" id="TIGR00409">
    <property type="entry name" value="proS_fam_II"/>
    <property type="match status" value="1"/>
</dbReference>
<dbReference type="CDD" id="cd00861">
    <property type="entry name" value="ProRS_anticodon_short"/>
    <property type="match status" value="1"/>
</dbReference>
<keyword evidence="7" id="KW-0547">Nucleotide-binding</keyword>
<protein>
    <recommendedName>
        <fullName evidence="4">proline--tRNA ligase</fullName>
        <ecNumber evidence="4">6.1.1.15</ecNumber>
    </recommendedName>
    <alternativeName>
        <fullName evidence="11">Prolyl-tRNA synthetase</fullName>
    </alternativeName>
</protein>
<proteinExistence type="inferred from homology"/>
<dbReference type="InterPro" id="IPR045864">
    <property type="entry name" value="aa-tRNA-synth_II/BPL/LPL"/>
</dbReference>
<keyword evidence="5" id="KW-0963">Cytoplasm</keyword>
<name>A0A9P6YDS2_RHIOR</name>
<organism evidence="14 15">
    <name type="scientific">Rhizopus oryzae</name>
    <name type="common">Mucormycosis agent</name>
    <name type="synonym">Rhizopus arrhizus var. delemar</name>
    <dbReference type="NCBI Taxonomy" id="64495"/>
    <lineage>
        <taxon>Eukaryota</taxon>
        <taxon>Fungi</taxon>
        <taxon>Fungi incertae sedis</taxon>
        <taxon>Mucoromycota</taxon>
        <taxon>Mucoromycotina</taxon>
        <taxon>Mucoromycetes</taxon>
        <taxon>Mucorales</taxon>
        <taxon>Mucorineae</taxon>
        <taxon>Rhizopodaceae</taxon>
        <taxon>Rhizopus</taxon>
    </lineage>
</organism>
<keyword evidence="6" id="KW-0436">Ligase</keyword>
<dbReference type="InterPro" id="IPR002314">
    <property type="entry name" value="aa-tRNA-synt_IIb"/>
</dbReference>
<comment type="caution">
    <text evidence="14">The sequence shown here is derived from an EMBL/GenBank/DDBJ whole genome shotgun (WGS) entry which is preliminary data.</text>
</comment>
<comment type="subcellular location">
    <subcellularLocation>
        <location evidence="1">Cytoplasm</location>
    </subcellularLocation>
</comment>
<sequence length="588" mass="65620">MLRKIPFKADTASCYRTIRCFAYDGRNKLSNYFIPSTRDKTTSTSLSSHALLLRSGTIRQSGAGIYSLLPLGLRIIEKIERIVDEEMQSIGSQKLSLPILLNPEDWKKTGRWDGAAGEFFRLKDRKESDLLLAPTHEEEITRLVASELRSPKQLPIRLYQIGRKYRDELRPRAGLLRGREFIMKDLYSFDQTVEDAFKSYEDVTGAYKRVFERIGVPFVIAEADSGNIGGSKSHEYHLVSTVGEDTLLTCSSCGYSANEELAVGRISSIAENSSVPEKSELSTIIKSHIGIKEQPLDSTVLSFRESGNAVDGVQGYAAVLTPRGRPANLLKVQTRLSKYLKSIEELDEVATLELNPLSEQKLKETSTDLVLPNLHVFLDDSISLSSQVEPSSILTVHPPDHFRIAKEGDHCTSCDNPLSSVKAIECGHTFYLGTKYSSILDCGFRKPNGDKIYAEMGCYGIGITRLLAALAEACQDEKGIVWPEHLAPYRVCIIPTDDRNESFKKVADEAYDKLNQVFKNDIVVDDRRSGFGAKIKDAELVGYPYTLIIGQKTLTGKQTVELHERVQGKESKKTEIPLDELVNVLVRL</sequence>
<dbReference type="InterPro" id="IPR044140">
    <property type="entry name" value="ProRS_anticodon_short"/>
</dbReference>
<evidence type="ECO:0000259" key="13">
    <source>
        <dbReference type="PROSITE" id="PS50862"/>
    </source>
</evidence>
<evidence type="ECO:0000256" key="9">
    <source>
        <dbReference type="ARBA" id="ARBA00022917"/>
    </source>
</evidence>
<keyword evidence="10" id="KW-0030">Aminoacyl-tRNA synthetase</keyword>
<evidence type="ECO:0000256" key="3">
    <source>
        <dbReference type="ARBA" id="ARBA00011738"/>
    </source>
</evidence>
<dbReference type="SUPFAM" id="SSF52954">
    <property type="entry name" value="Class II aaRS ABD-related"/>
    <property type="match status" value="1"/>
</dbReference>
<evidence type="ECO:0000256" key="5">
    <source>
        <dbReference type="ARBA" id="ARBA00022490"/>
    </source>
</evidence>
<dbReference type="GO" id="GO:0004827">
    <property type="term" value="F:proline-tRNA ligase activity"/>
    <property type="evidence" value="ECO:0007669"/>
    <property type="project" value="UniProtKB-EC"/>
</dbReference>
<dbReference type="InterPro" id="IPR006195">
    <property type="entry name" value="aa-tRNA-synth_II"/>
</dbReference>
<dbReference type="CDD" id="cd00779">
    <property type="entry name" value="ProRS_core_prok"/>
    <property type="match status" value="1"/>
</dbReference>
<comment type="catalytic activity">
    <reaction evidence="12">
        <text>tRNA(Pro) + L-proline + ATP = L-prolyl-tRNA(Pro) + AMP + diphosphate</text>
        <dbReference type="Rhea" id="RHEA:14305"/>
        <dbReference type="Rhea" id="RHEA-COMP:9700"/>
        <dbReference type="Rhea" id="RHEA-COMP:9702"/>
        <dbReference type="ChEBI" id="CHEBI:30616"/>
        <dbReference type="ChEBI" id="CHEBI:33019"/>
        <dbReference type="ChEBI" id="CHEBI:60039"/>
        <dbReference type="ChEBI" id="CHEBI:78442"/>
        <dbReference type="ChEBI" id="CHEBI:78532"/>
        <dbReference type="ChEBI" id="CHEBI:456215"/>
        <dbReference type="EC" id="6.1.1.15"/>
    </reaction>
</comment>
<dbReference type="Pfam" id="PF00587">
    <property type="entry name" value="tRNA-synt_2b"/>
    <property type="match status" value="1"/>
</dbReference>
<evidence type="ECO:0000256" key="12">
    <source>
        <dbReference type="ARBA" id="ARBA00047671"/>
    </source>
</evidence>
<dbReference type="Pfam" id="PF03129">
    <property type="entry name" value="HGTP_anticodon"/>
    <property type="match status" value="1"/>
</dbReference>
<evidence type="ECO:0000256" key="10">
    <source>
        <dbReference type="ARBA" id="ARBA00023146"/>
    </source>
</evidence>
<reference evidence="14" key="1">
    <citation type="journal article" date="2020" name="Microb. Genom.">
        <title>Genetic diversity of clinical and environmental Mucorales isolates obtained from an investigation of mucormycosis cases among solid organ transplant recipients.</title>
        <authorList>
            <person name="Nguyen M.H."/>
            <person name="Kaul D."/>
            <person name="Muto C."/>
            <person name="Cheng S.J."/>
            <person name="Richter R.A."/>
            <person name="Bruno V.M."/>
            <person name="Liu G."/>
            <person name="Beyhan S."/>
            <person name="Sundermann A.J."/>
            <person name="Mounaud S."/>
            <person name="Pasculle A.W."/>
            <person name="Nierman W.C."/>
            <person name="Driscoll E."/>
            <person name="Cumbie R."/>
            <person name="Clancy C.J."/>
            <person name="Dupont C.L."/>
        </authorList>
    </citation>
    <scope>NUCLEOTIDE SEQUENCE</scope>
    <source>
        <strain evidence="14">GL16</strain>
    </source>
</reference>
<evidence type="ECO:0000256" key="4">
    <source>
        <dbReference type="ARBA" id="ARBA00012831"/>
    </source>
</evidence>
<dbReference type="GO" id="GO:0005739">
    <property type="term" value="C:mitochondrion"/>
    <property type="evidence" value="ECO:0007669"/>
    <property type="project" value="TreeGrafter"/>
</dbReference>
<dbReference type="GO" id="GO:0006433">
    <property type="term" value="P:prolyl-tRNA aminoacylation"/>
    <property type="evidence" value="ECO:0007669"/>
    <property type="project" value="InterPro"/>
</dbReference>
<keyword evidence="9" id="KW-0648">Protein biosynthesis</keyword>
<dbReference type="Proteomes" id="UP000717996">
    <property type="component" value="Unassembled WGS sequence"/>
</dbReference>
<dbReference type="Gene3D" id="3.30.930.10">
    <property type="entry name" value="Bira Bifunctional Protein, Domain 2"/>
    <property type="match status" value="2"/>
</dbReference>
<dbReference type="InterPro" id="IPR004500">
    <property type="entry name" value="Pro-tRNA-synth_IIa_bac-type"/>
</dbReference>
<dbReference type="PROSITE" id="PS50862">
    <property type="entry name" value="AA_TRNA_LIGASE_II"/>
    <property type="match status" value="1"/>
</dbReference>
<dbReference type="FunFam" id="3.30.930.10:FF:000066">
    <property type="entry name" value="Proline--tRNA ligase"/>
    <property type="match status" value="1"/>
</dbReference>
<dbReference type="PANTHER" id="PTHR42753:SF2">
    <property type="entry name" value="PROLINE--TRNA LIGASE"/>
    <property type="match status" value="1"/>
</dbReference>
<comment type="subunit">
    <text evidence="3">Homodimer.</text>
</comment>
<dbReference type="OrthoDB" id="10267474at2759"/>
<dbReference type="InterPro" id="IPR004154">
    <property type="entry name" value="Anticodon-bd"/>
</dbReference>
<dbReference type="InterPro" id="IPR002316">
    <property type="entry name" value="Pro-tRNA-ligase_IIa"/>
</dbReference>
<dbReference type="InterPro" id="IPR036621">
    <property type="entry name" value="Anticodon-bd_dom_sf"/>
</dbReference>
<feature type="domain" description="Aminoacyl-transfer RNA synthetases class-II family profile" evidence="13">
    <location>
        <begin position="64"/>
        <end position="483"/>
    </location>
</feature>
<evidence type="ECO:0000256" key="8">
    <source>
        <dbReference type="ARBA" id="ARBA00022840"/>
    </source>
</evidence>
<dbReference type="PRINTS" id="PR01046">
    <property type="entry name" value="TRNASYNTHPRO"/>
</dbReference>
<dbReference type="EC" id="6.1.1.15" evidence="4"/>